<proteinExistence type="predicted"/>
<sequence length="277" mass="31827">MKAVALLVKRVKTARSQFRERGRDESLDRILEKLRREVNKIRKLFEKCYLLEGMPKGIEKLTQLQVLEGYAVGNSRESQDSISELANLKNLRRLSIHIGSEAVIEDGEFESWRGLSLEHLKISWGQEIPEWLKPSKLPEECKELKLMGGKLKSFNHGENLEWRLEIVRIGYLKDLKVGLANFPTLFPSLSYAEIKQKSKTIEIMSVDKRNAKETLSVELVKYCYGDKGIAGSSLVYLRKCLEEEFILREVFGGSVSSFVKIQRRCCFISCGFKRGVF</sequence>
<evidence type="ECO:0000313" key="2">
    <source>
        <dbReference type="Proteomes" id="UP000743370"/>
    </source>
</evidence>
<gene>
    <name evidence="1" type="ORF">HKW66_Vig0112640</name>
</gene>
<reference evidence="1 2" key="1">
    <citation type="submission" date="2020-05" db="EMBL/GenBank/DDBJ databases">
        <title>Vigna angularis (adzuki bean) Var. LongXiaoDou No. 4 denovo assembly.</title>
        <authorList>
            <person name="Xiang H."/>
        </authorList>
    </citation>
    <scope>NUCLEOTIDE SEQUENCE [LARGE SCALE GENOMIC DNA]</scope>
    <source>
        <tissue evidence="1">Leaf</tissue>
    </source>
</reference>
<dbReference type="EMBL" id="JABFOF010000002">
    <property type="protein sequence ID" value="KAG2404342.1"/>
    <property type="molecule type" value="Genomic_DNA"/>
</dbReference>
<protein>
    <submittedName>
        <fullName evidence="1">Uncharacterized protein</fullName>
    </submittedName>
</protein>
<dbReference type="PANTHER" id="PTHR47186:SF45">
    <property type="entry name" value="DISEASE RESISTANCE RPP13-LIKE PROTEIN 1"/>
    <property type="match status" value="1"/>
</dbReference>
<dbReference type="Gene3D" id="3.80.10.10">
    <property type="entry name" value="Ribonuclease Inhibitor"/>
    <property type="match status" value="1"/>
</dbReference>
<dbReference type="AlphaFoldDB" id="A0A8T0KYM6"/>
<dbReference type="Proteomes" id="UP000743370">
    <property type="component" value="Unassembled WGS sequence"/>
</dbReference>
<evidence type="ECO:0000313" key="1">
    <source>
        <dbReference type="EMBL" id="KAG2404342.1"/>
    </source>
</evidence>
<name>A0A8T0KYM6_PHAAN</name>
<organism evidence="1 2">
    <name type="scientific">Phaseolus angularis</name>
    <name type="common">Azuki bean</name>
    <name type="synonym">Vigna angularis</name>
    <dbReference type="NCBI Taxonomy" id="3914"/>
    <lineage>
        <taxon>Eukaryota</taxon>
        <taxon>Viridiplantae</taxon>
        <taxon>Streptophyta</taxon>
        <taxon>Embryophyta</taxon>
        <taxon>Tracheophyta</taxon>
        <taxon>Spermatophyta</taxon>
        <taxon>Magnoliopsida</taxon>
        <taxon>eudicotyledons</taxon>
        <taxon>Gunneridae</taxon>
        <taxon>Pentapetalae</taxon>
        <taxon>rosids</taxon>
        <taxon>fabids</taxon>
        <taxon>Fabales</taxon>
        <taxon>Fabaceae</taxon>
        <taxon>Papilionoideae</taxon>
        <taxon>50 kb inversion clade</taxon>
        <taxon>NPAAA clade</taxon>
        <taxon>indigoferoid/millettioid clade</taxon>
        <taxon>Phaseoleae</taxon>
        <taxon>Vigna</taxon>
    </lineage>
</organism>
<comment type="caution">
    <text evidence="1">The sequence shown here is derived from an EMBL/GenBank/DDBJ whole genome shotgun (WGS) entry which is preliminary data.</text>
</comment>
<accession>A0A8T0KYM6</accession>
<dbReference type="PANTHER" id="PTHR47186">
    <property type="entry name" value="LEUCINE-RICH REPEAT-CONTAINING PROTEIN 57"/>
    <property type="match status" value="1"/>
</dbReference>
<dbReference type="InterPro" id="IPR032675">
    <property type="entry name" value="LRR_dom_sf"/>
</dbReference>